<dbReference type="KEGG" id="kpd:CW740_02385"/>
<sequence length="222" mass="25054">MKIILLPGVDGSGILFAPFLNTFKPDLPVEVMPLTDDSDQSILNQVSIIEDAVSDEEVILIVESYSGLLAYELARRNKIRIKQIFFFGCFLQPPSLIGKIGRFLPVRLLNIIPNKVLAHILFNRWSSPELKQLLNKAIQNINFSNIKKRFKAIATVQKPSQVIDVPCVYVQATMDNLVSAYNLKAFEELCSNLQVEVVEATHMLLQTQPEAMSQLIHKHIQL</sequence>
<dbReference type="AlphaFoldDB" id="A0A2K9AGQ8"/>
<name>A0A2K9AGQ8_9GAMM</name>
<dbReference type="SUPFAM" id="SSF53474">
    <property type="entry name" value="alpha/beta-Hydrolases"/>
    <property type="match status" value="1"/>
</dbReference>
<protein>
    <submittedName>
        <fullName evidence="1">Uncharacterized protein</fullName>
    </submittedName>
</protein>
<dbReference type="Gene3D" id="3.40.50.1820">
    <property type="entry name" value="alpha/beta hydrolase"/>
    <property type="match status" value="1"/>
</dbReference>
<dbReference type="EMBL" id="CP025120">
    <property type="protein sequence ID" value="AUD78144.1"/>
    <property type="molecule type" value="Genomic_DNA"/>
</dbReference>
<proteinExistence type="predicted"/>
<dbReference type="RefSeq" id="WP_106646024.1">
    <property type="nucleotide sequence ID" value="NZ_BMGO01000002.1"/>
</dbReference>
<reference evidence="1 2" key="1">
    <citation type="submission" date="2017-12" db="EMBL/GenBank/DDBJ databases">
        <title>Kangiella profundi FT102 completed genome.</title>
        <authorList>
            <person name="Xu J."/>
            <person name="Wang J."/>
            <person name="Lu Y."/>
        </authorList>
    </citation>
    <scope>NUCLEOTIDE SEQUENCE [LARGE SCALE GENOMIC DNA]</scope>
    <source>
        <strain evidence="1 2">FT102</strain>
    </source>
</reference>
<gene>
    <name evidence="1" type="ORF">CW740_02385</name>
</gene>
<dbReference type="Proteomes" id="UP000232693">
    <property type="component" value="Chromosome"/>
</dbReference>
<organism evidence="1 2">
    <name type="scientific">Kangiella profundi</name>
    <dbReference type="NCBI Taxonomy" id="1561924"/>
    <lineage>
        <taxon>Bacteria</taxon>
        <taxon>Pseudomonadati</taxon>
        <taxon>Pseudomonadota</taxon>
        <taxon>Gammaproteobacteria</taxon>
        <taxon>Kangiellales</taxon>
        <taxon>Kangiellaceae</taxon>
        <taxon>Kangiella</taxon>
    </lineage>
</organism>
<dbReference type="InterPro" id="IPR029058">
    <property type="entry name" value="AB_hydrolase_fold"/>
</dbReference>
<evidence type="ECO:0000313" key="2">
    <source>
        <dbReference type="Proteomes" id="UP000232693"/>
    </source>
</evidence>
<accession>A0A2K9AGQ8</accession>
<dbReference type="OrthoDB" id="8561148at2"/>
<keyword evidence="2" id="KW-1185">Reference proteome</keyword>
<evidence type="ECO:0000313" key="1">
    <source>
        <dbReference type="EMBL" id="AUD78144.1"/>
    </source>
</evidence>